<name>A0A8J5XZD0_DIALT</name>
<protein>
    <recommendedName>
        <fullName evidence="2">Flavodoxin-like domain-containing protein</fullName>
    </recommendedName>
</protein>
<evidence type="ECO:0000313" key="3">
    <source>
        <dbReference type="EMBL" id="KAG8468310.1"/>
    </source>
</evidence>
<evidence type="ECO:0000259" key="2">
    <source>
        <dbReference type="Pfam" id="PF00258"/>
    </source>
</evidence>
<dbReference type="SUPFAM" id="SSF52218">
    <property type="entry name" value="Flavoproteins"/>
    <property type="match status" value="1"/>
</dbReference>
<dbReference type="Pfam" id="PF00258">
    <property type="entry name" value="Flavodoxin_1"/>
    <property type="match status" value="1"/>
</dbReference>
<keyword evidence="1" id="KW-0285">Flavoprotein</keyword>
<dbReference type="Proteomes" id="UP000751190">
    <property type="component" value="Unassembled WGS sequence"/>
</dbReference>
<dbReference type="OrthoDB" id="1856718at2759"/>
<accession>A0A8J5XZD0</accession>
<dbReference type="InterPro" id="IPR008254">
    <property type="entry name" value="Flavodoxin/NO_synth"/>
</dbReference>
<proteinExistence type="predicted"/>
<dbReference type="EMBL" id="JAGTXO010000004">
    <property type="protein sequence ID" value="KAG8468310.1"/>
    <property type="molecule type" value="Genomic_DNA"/>
</dbReference>
<dbReference type="Gene3D" id="3.40.50.360">
    <property type="match status" value="1"/>
</dbReference>
<feature type="domain" description="Flavodoxin-like" evidence="2">
    <location>
        <begin position="139"/>
        <end position="231"/>
    </location>
</feature>
<gene>
    <name evidence="3" type="ORF">KFE25_013393</name>
</gene>
<dbReference type="PANTHER" id="PTHR19384:SF17">
    <property type="entry name" value="NADPH--CYTOCHROME P450 REDUCTASE"/>
    <property type="match status" value="1"/>
</dbReference>
<dbReference type="AlphaFoldDB" id="A0A8J5XZD0"/>
<evidence type="ECO:0000256" key="1">
    <source>
        <dbReference type="ARBA" id="ARBA00022630"/>
    </source>
</evidence>
<dbReference type="PANTHER" id="PTHR19384">
    <property type="entry name" value="NITRIC OXIDE SYNTHASE-RELATED"/>
    <property type="match status" value="1"/>
</dbReference>
<dbReference type="GO" id="GO:0005829">
    <property type="term" value="C:cytosol"/>
    <property type="evidence" value="ECO:0007669"/>
    <property type="project" value="TreeGrafter"/>
</dbReference>
<dbReference type="InterPro" id="IPR029039">
    <property type="entry name" value="Flavoprotein-like_sf"/>
</dbReference>
<comment type="caution">
    <text evidence="3">The sequence shown here is derived from an EMBL/GenBank/DDBJ whole genome shotgun (WGS) entry which is preliminary data.</text>
</comment>
<dbReference type="GO" id="GO:0050660">
    <property type="term" value="F:flavin adenine dinucleotide binding"/>
    <property type="evidence" value="ECO:0007669"/>
    <property type="project" value="TreeGrafter"/>
</dbReference>
<evidence type="ECO:0000313" key="4">
    <source>
        <dbReference type="Proteomes" id="UP000751190"/>
    </source>
</evidence>
<dbReference type="GO" id="GO:0016491">
    <property type="term" value="F:oxidoreductase activity"/>
    <property type="evidence" value="ECO:0007669"/>
    <property type="project" value="TreeGrafter"/>
</dbReference>
<dbReference type="GO" id="GO:0010181">
    <property type="term" value="F:FMN binding"/>
    <property type="evidence" value="ECO:0007669"/>
    <property type="project" value="InterPro"/>
</dbReference>
<organism evidence="3 4">
    <name type="scientific">Diacronema lutheri</name>
    <name type="common">Unicellular marine alga</name>
    <name type="synonym">Monochrysis lutheri</name>
    <dbReference type="NCBI Taxonomy" id="2081491"/>
    <lineage>
        <taxon>Eukaryota</taxon>
        <taxon>Haptista</taxon>
        <taxon>Haptophyta</taxon>
        <taxon>Pavlovophyceae</taxon>
        <taxon>Pavlovales</taxon>
        <taxon>Pavlovaceae</taxon>
        <taxon>Diacronema</taxon>
    </lineage>
</organism>
<sequence length="282" mass="30044">MAAPIRTVAAAVALVALAAAWLLRRRSHTPGRGIAAQPLVPPPRAHELPLPPAGDLVPPPIVPEEPFLCVATTEPRTAAAASRPIDWPCVVHVLHDEGLASEIAEQLATSPTLPHGLALVRTSCASFKQIAWGGSARHVAVLIVSTLENEQPTEEAGQMVRFFMRRAHPAGMLTGKLAYAVLGLGDSNLLLDRQTTSAKDCNQVAQRLDKRLAELGGMPICARGEADDRTGNCEVEPWLRALERALEATCGAGERAAGEGCTAECCADIARRPRIRVPARRE</sequence>
<reference evidence="3" key="1">
    <citation type="submission" date="2021-05" db="EMBL/GenBank/DDBJ databases">
        <title>The genome of the haptophyte Pavlova lutheri (Diacronema luteri, Pavlovales) - a model for lipid biosynthesis in eukaryotic algae.</title>
        <authorList>
            <person name="Hulatt C.J."/>
            <person name="Posewitz M.C."/>
        </authorList>
    </citation>
    <scope>NUCLEOTIDE SEQUENCE</scope>
    <source>
        <strain evidence="3">NIVA-4/92</strain>
    </source>
</reference>
<keyword evidence="4" id="KW-1185">Reference proteome</keyword>